<dbReference type="InterPro" id="IPR049945">
    <property type="entry name" value="AAA_22"/>
</dbReference>
<dbReference type="RefSeq" id="WP_021834169.1">
    <property type="nucleotide sequence ID" value="NZ_CAQL01001201.1"/>
</dbReference>
<proteinExistence type="predicted"/>
<name>T2J242_CROWT</name>
<organism evidence="2 3">
    <name type="scientific">Crocosphaera watsonii WH 0005</name>
    <dbReference type="NCBI Taxonomy" id="423472"/>
    <lineage>
        <taxon>Bacteria</taxon>
        <taxon>Bacillati</taxon>
        <taxon>Cyanobacteriota</taxon>
        <taxon>Cyanophyceae</taxon>
        <taxon>Oscillatoriophycideae</taxon>
        <taxon>Chroococcales</taxon>
        <taxon>Aphanothecaceae</taxon>
        <taxon>Crocosphaera</taxon>
    </lineage>
</organism>
<evidence type="ECO:0000313" key="3">
    <source>
        <dbReference type="Proteomes" id="UP000017981"/>
    </source>
</evidence>
<dbReference type="InterPro" id="IPR027417">
    <property type="entry name" value="P-loop_NTPase"/>
</dbReference>
<evidence type="ECO:0000259" key="1">
    <source>
        <dbReference type="Pfam" id="PF13401"/>
    </source>
</evidence>
<dbReference type="InterPro" id="IPR036388">
    <property type="entry name" value="WH-like_DNA-bd_sf"/>
</dbReference>
<dbReference type="Gene3D" id="3.40.50.300">
    <property type="entry name" value="P-loop containing nucleotide triphosphate hydrolases"/>
    <property type="match status" value="1"/>
</dbReference>
<dbReference type="Gene3D" id="1.10.10.10">
    <property type="entry name" value="Winged helix-like DNA-binding domain superfamily/Winged helix DNA-binding domain"/>
    <property type="match status" value="1"/>
</dbReference>
<feature type="domain" description="ORC1/DEAH AAA+ ATPase" evidence="1">
    <location>
        <begin position="141"/>
        <end position="241"/>
    </location>
</feature>
<protein>
    <submittedName>
        <fullName evidence="2">WD-40 repeat</fullName>
    </submittedName>
</protein>
<gene>
    <name evidence="2" type="ORF">CWATWH0005_3410</name>
</gene>
<dbReference type="EMBL" id="CAQL01001201">
    <property type="protein sequence ID" value="CCQ59249.1"/>
    <property type="molecule type" value="Genomic_DNA"/>
</dbReference>
<sequence>MFDPDFLKQKAKERKLTETETETFLAILNNIGQRDEEIAGKLYCHRSTLQSRMTNIYLKFGTSSNRGPGKKQELIGILNKEYPEWKKERNKGKKSQSNLNNTIFNTYSQDTYYFNSAPDVSIFYGCTEELEKLRKWVIEDNYRLIAIHGVTGVGKTYLVRRFADTVKNEFQCAFWHSLPSYSPHTPKEYLTKLLHSFHEWFSSEPVDISEASFDDLLNKLMYYLTNYRCLLILDNFQYVLKEQERVGTYEDTYQGYRDLLLRIGQSSSKMKSCLLLNSWDKPQGLAQIDTKAFKTFQFKGSEETCQEILSKYDFSDPDLCQNLIEIYDINPLLLKGIAEIILTLYEGKIERLLGEGTYIIPNHYYISKIKQLKRLSSFELEIIRCFPDKAQTLSFEELRKKLGLSKESKSKLLTPLDQSLFSSRSLVNKTAQGYNISPLIKRVLEELYS</sequence>
<dbReference type="GO" id="GO:0016887">
    <property type="term" value="F:ATP hydrolysis activity"/>
    <property type="evidence" value="ECO:0007669"/>
    <property type="project" value="InterPro"/>
</dbReference>
<reference evidence="2 3" key="1">
    <citation type="submission" date="2013-01" db="EMBL/GenBank/DDBJ databases">
        <authorList>
            <person name="Bench S."/>
        </authorList>
    </citation>
    <scope>NUCLEOTIDE SEQUENCE [LARGE SCALE GENOMIC DNA]</scope>
    <source>
        <strain evidence="2 3">WH 0005</strain>
    </source>
</reference>
<dbReference type="Proteomes" id="UP000017981">
    <property type="component" value="Unassembled WGS sequence"/>
</dbReference>
<dbReference type="AlphaFoldDB" id="T2J242"/>
<dbReference type="SUPFAM" id="SSF52540">
    <property type="entry name" value="P-loop containing nucleoside triphosphate hydrolases"/>
    <property type="match status" value="1"/>
</dbReference>
<comment type="caution">
    <text evidence="2">The sequence shown here is derived from an EMBL/GenBank/DDBJ whole genome shotgun (WGS) entry which is preliminary data.</text>
</comment>
<evidence type="ECO:0000313" key="2">
    <source>
        <dbReference type="EMBL" id="CCQ59249.1"/>
    </source>
</evidence>
<dbReference type="Pfam" id="PF13401">
    <property type="entry name" value="AAA_22"/>
    <property type="match status" value="1"/>
</dbReference>
<accession>T2J242</accession>
<reference evidence="2 3" key="2">
    <citation type="submission" date="2013-09" db="EMBL/GenBank/DDBJ databases">
        <title>Whole genome comparison of six Crocosphaera watsonii strains with differing phenotypes.</title>
        <authorList>
            <person name="Bench S.R."/>
            <person name="Heller P."/>
            <person name="Frank I."/>
            <person name="Arciniega M."/>
            <person name="Shilova I.N."/>
            <person name="Zehr J.P."/>
        </authorList>
    </citation>
    <scope>NUCLEOTIDE SEQUENCE [LARGE SCALE GENOMIC DNA]</scope>
    <source>
        <strain evidence="2 3">WH 0005</strain>
    </source>
</reference>